<reference evidence="3 4" key="1">
    <citation type="submission" date="2022-09" db="EMBL/GenBank/DDBJ databases">
        <authorList>
            <person name="Palmer J.M."/>
        </authorList>
    </citation>
    <scope>NUCLEOTIDE SEQUENCE [LARGE SCALE GENOMIC DNA]</scope>
    <source>
        <strain evidence="3 4">DSM 7382</strain>
    </source>
</reference>
<comment type="caution">
    <text evidence="3">The sequence shown here is derived from an EMBL/GenBank/DDBJ whole genome shotgun (WGS) entry which is preliminary data.</text>
</comment>
<dbReference type="Proteomes" id="UP001385951">
    <property type="component" value="Unassembled WGS sequence"/>
</dbReference>
<dbReference type="SUPFAM" id="SSF48371">
    <property type="entry name" value="ARM repeat"/>
    <property type="match status" value="1"/>
</dbReference>
<evidence type="ECO:0000313" key="3">
    <source>
        <dbReference type="EMBL" id="KAK7685921.1"/>
    </source>
</evidence>
<sequence>MSTPRANAPKKPSGGRPLPKRLFSFDALRKQTSGHDPDPALANESTLRLIEKPSLDNNNEEEPLASSTTWLGKEPLSSPTEELPPSRKTPPPAKERFRARRQGSKPALVDSEIANSTDLKAEVSGGKTPLSPSRYRWDTLRRHVLPSQDSLSEVPIVPSTPSDTASIVSSITPSRPSTPKSHRFGVGRKGMRQVVEEARVADFSRKVIEEIRNACWAVRFGPMFQAPLRMERDPSQTSNPTLRNMPFIGSTASLPFGSNASTTNLSGGQKNGLRQRASIQSFAPTTTAMSQLAMLLTRLEHRGTVLPIENEVLAALLVPFLSPERCPQVEADQALAIEIFEFLTKSRRPSFTKDELERCLWCFKAASVQSKYRARIIGSLSYLVFSLERPFEADGPLILQTLYHGMFALLFDLSLTPGTEGEYQTLSGWIWKIRDGECGPLLHEDVEREYGVRFSKDDDDYAVREAIMAETVAKCLETGSERSRRWALRRLVQQYWPVPESQLSLTPLLACIHWRKLKTFLSATLTLLSLNSDDGEESDDFIIINIFRSRIIPEVEAMRTDVAADIQCNVVRLVMEILCIRQGNHKEYFLMHLCDWYQNKPDWKSSIENTFSQLIEEAEWPLILRLVPTIAKEIPDEIQLPVVSYILPLLIERLIADPVEIPCFALTDFLEAISRAYPKIFYKPLFTCAASSKEITVATQLQTLTVISKYIPDFWTRDPEMMAVALMSDTSKKLNNSTPTWGKFRLGQSVLLVELTEQLHLVRTSKDMSATVPAVKFASALEARLGILIEAKEHTMLVSEPQRYLFCGLFREIRLLTRSLKSAPWLGSVISWCAHWQASSHDEDRTLMYGDESEDVETAFNKLLAMYVHVQENSRASNKRRTVMVSTPLLDNSRTNSTEGKDTIPVFGGRLQTLKSMLEAPRAVALELLVAITGMLGPPEYTRLTPVLWNCCFDEDARVLAPACFIIMQAAERCPVEFTEVVNVGLESSDSIVRAETLEKISLLASWRFQLLSQEVILDRSFRRPFKLTRPPILFVATDMGTSNWVYEEDTQEWKDSHGNVLPLELRKRLSEIGWDEDNRQVDPKMQWIRTPMALLPSHQLEDLDRGAGEDFSFPEPPSPSHSPSPSPQASPIKTSSSEPSLSRQDSTSSMRSVGVKRRPVFVSTLLSLLPQLAKMVSDRDFIVSSAALDIILDLMRDDPGLVARGIFAMLSGNETTMITAISTLRAFLHVRHVLPPAMAHFILNHLTGFIKSLVKSTESLVPLQSYAYSIPIIADLFTQVSNLSMRELRRNKVDMFFVPTGSLWFPSTTIASALFPRYLPDNHNPFEGIPAPLAWVTMIRISQNRLFLSLLRRNPQDVQLLRKNATSLVLPSLDGSGEDNLLLLNDLIPRRADINRRPLTSGEITLRCLSLTLARSYLLLTGQVFQSLSRHLNDRAELSVWMDSISTILVRHGNDLGIVAHSMIVLMIAATRFRRFFTSGGGYTLFMPAVMKAYVEADRHPGIRNAIEYAASRFYALHQETFVFQTLDVITPIIVSPGVDDAWIASCIHTLFAPLRGTVPSSAPDAAGIHGLNRTQEREALMLTAADEVPQTFLASLRGSTPQEKAVINVPVPEEYESKRLGMDNLVRLLLTVIAYNPTAQRGEHFLRLLRLLAPDLYNASNSGRTVLREGIVALSSILLTKVVSKNKVVDDAPIQPAENFDTGVLGQGSTSSSSSKASDLLNMRLDYLALVLAYTKSGGTFSDTAHIRIIELVKVILKESRASVQQISSFVGDFAKYIFLRHEPPTPKHAASLLTNLAPVISAYSTSVDFSALYDVIASLSANPKYSSDQSFANLVVIPYCRIGLDACDFMASEGVLMDFTLRHSLLVLLQSAVSLPGVDVMVELEKKTPSYEFLAGVVLPFALSLKNAADIMAASDFTDAGRRDAHARTWLSLVTYTLAVCNAVDEQGKQGRKSSNSGARKGVEDKYHTVMTFAMALQILKIIVIRAEDDISDALPGIWTQMGIILRSSLSDGDASFALHFVDHSEPPSPTQSPRVSSFGEKQQNLSAFSSSISMHSRRALCAPRMIDYLAWSFIHWLWLRRSPLMIEMRIFVQERIATLNEELTQRD</sequence>
<evidence type="ECO:0000256" key="1">
    <source>
        <dbReference type="SAM" id="MobiDB-lite"/>
    </source>
</evidence>
<keyword evidence="4" id="KW-1185">Reference proteome</keyword>
<dbReference type="InterPro" id="IPR046460">
    <property type="entry name" value="UNC80_C"/>
</dbReference>
<feature type="compositionally biased region" description="Basic and acidic residues" evidence="1">
    <location>
        <begin position="27"/>
        <end position="38"/>
    </location>
</feature>
<dbReference type="PANTHER" id="PTHR31781:SF1">
    <property type="entry name" value="PROTEIN UNC-80 HOMOLOG"/>
    <property type="match status" value="1"/>
</dbReference>
<dbReference type="GO" id="GO:0005261">
    <property type="term" value="F:monoatomic cation channel activity"/>
    <property type="evidence" value="ECO:0007669"/>
    <property type="project" value="TreeGrafter"/>
</dbReference>
<feature type="domain" description="Protein UNC80 C-terminal" evidence="2">
    <location>
        <begin position="1419"/>
        <end position="1535"/>
    </location>
</feature>
<organism evidence="3 4">
    <name type="scientific">Cerrena zonata</name>
    <dbReference type="NCBI Taxonomy" id="2478898"/>
    <lineage>
        <taxon>Eukaryota</taxon>
        <taxon>Fungi</taxon>
        <taxon>Dikarya</taxon>
        <taxon>Basidiomycota</taxon>
        <taxon>Agaricomycotina</taxon>
        <taxon>Agaricomycetes</taxon>
        <taxon>Polyporales</taxon>
        <taxon>Cerrenaceae</taxon>
        <taxon>Cerrena</taxon>
    </lineage>
</organism>
<dbReference type="GO" id="GO:0055080">
    <property type="term" value="P:monoatomic cation homeostasis"/>
    <property type="evidence" value="ECO:0007669"/>
    <property type="project" value="TreeGrafter"/>
</dbReference>
<feature type="region of interest" description="Disordered" evidence="1">
    <location>
        <begin position="152"/>
        <end position="185"/>
    </location>
</feature>
<evidence type="ECO:0000259" key="2">
    <source>
        <dbReference type="Pfam" id="PF20262"/>
    </source>
</evidence>
<accession>A0AAW0G8F9</accession>
<name>A0AAW0G8F9_9APHY</name>
<dbReference type="EMBL" id="JASBNA010000018">
    <property type="protein sequence ID" value="KAK7685921.1"/>
    <property type="molecule type" value="Genomic_DNA"/>
</dbReference>
<gene>
    <name evidence="3" type="ORF">QCA50_010730</name>
</gene>
<evidence type="ECO:0000313" key="4">
    <source>
        <dbReference type="Proteomes" id="UP001385951"/>
    </source>
</evidence>
<feature type="compositionally biased region" description="Polar residues" evidence="1">
    <location>
        <begin position="159"/>
        <end position="179"/>
    </location>
</feature>
<dbReference type="GO" id="GO:0034703">
    <property type="term" value="C:cation channel complex"/>
    <property type="evidence" value="ECO:0007669"/>
    <property type="project" value="TreeGrafter"/>
</dbReference>
<feature type="region of interest" description="Disordered" evidence="1">
    <location>
        <begin position="1106"/>
        <end position="1153"/>
    </location>
</feature>
<dbReference type="Pfam" id="PF20262">
    <property type="entry name" value="UNC80_C"/>
    <property type="match status" value="1"/>
</dbReference>
<feature type="region of interest" description="Disordered" evidence="1">
    <location>
        <begin position="1"/>
        <end position="113"/>
    </location>
</feature>
<feature type="compositionally biased region" description="Low complexity" evidence="1">
    <location>
        <begin position="74"/>
        <end position="83"/>
    </location>
</feature>
<dbReference type="PANTHER" id="PTHR31781">
    <property type="entry name" value="UNC80"/>
    <property type="match status" value="1"/>
</dbReference>
<proteinExistence type="predicted"/>
<dbReference type="InterPro" id="IPR016024">
    <property type="entry name" value="ARM-type_fold"/>
</dbReference>
<feature type="compositionally biased region" description="Polar residues" evidence="1">
    <location>
        <begin position="1133"/>
        <end position="1152"/>
    </location>
</feature>
<feature type="compositionally biased region" description="Pro residues" evidence="1">
    <location>
        <begin position="1115"/>
        <end position="1129"/>
    </location>
</feature>
<protein>
    <recommendedName>
        <fullName evidence="2">Protein UNC80 C-terminal domain-containing protein</fullName>
    </recommendedName>
</protein>